<reference evidence="3" key="1">
    <citation type="submission" date="2024-04" db="UniProtKB">
        <authorList>
            <consortium name="EnsemblMetazoa"/>
        </authorList>
    </citation>
    <scope>IDENTIFICATION</scope>
    <source>
        <strain evidence="3">EBRO</strain>
    </source>
</reference>
<accession>A0AAG5CWG5</accession>
<dbReference type="EnsemblMetazoa" id="ENSAATROPT003272">
    <property type="protein sequence ID" value="ENSAATROPP003145"/>
    <property type="gene ID" value="ENSAATROPG002592"/>
</dbReference>
<evidence type="ECO:0000313" key="4">
    <source>
        <dbReference type="Proteomes" id="UP000075880"/>
    </source>
</evidence>
<feature type="region of interest" description="Disordered" evidence="1">
    <location>
        <begin position="377"/>
        <end position="495"/>
    </location>
</feature>
<feature type="compositionally biased region" description="Basic residues" evidence="1">
    <location>
        <begin position="377"/>
        <end position="396"/>
    </location>
</feature>
<evidence type="ECO:0000313" key="3">
    <source>
        <dbReference type="EnsemblMetazoa" id="ENSAATROPP003145"/>
    </source>
</evidence>
<proteinExistence type="predicted"/>
<keyword evidence="2" id="KW-1133">Transmembrane helix</keyword>
<dbReference type="AlphaFoldDB" id="A0AAG5CWG5"/>
<evidence type="ECO:0000256" key="2">
    <source>
        <dbReference type="SAM" id="Phobius"/>
    </source>
</evidence>
<keyword evidence="2" id="KW-0472">Membrane</keyword>
<evidence type="ECO:0000256" key="1">
    <source>
        <dbReference type="SAM" id="MobiDB-lite"/>
    </source>
</evidence>
<keyword evidence="4" id="KW-1185">Reference proteome</keyword>
<protein>
    <submittedName>
        <fullName evidence="3">Uncharacterized protein</fullName>
    </submittedName>
</protein>
<dbReference type="Proteomes" id="UP000075880">
    <property type="component" value="Unassembled WGS sequence"/>
</dbReference>
<feature type="compositionally biased region" description="Basic residues" evidence="1">
    <location>
        <begin position="424"/>
        <end position="448"/>
    </location>
</feature>
<keyword evidence="2" id="KW-0812">Transmembrane</keyword>
<organism evidence="3 4">
    <name type="scientific">Anopheles atroparvus</name>
    <name type="common">European mosquito</name>
    <dbReference type="NCBI Taxonomy" id="41427"/>
    <lineage>
        <taxon>Eukaryota</taxon>
        <taxon>Metazoa</taxon>
        <taxon>Ecdysozoa</taxon>
        <taxon>Arthropoda</taxon>
        <taxon>Hexapoda</taxon>
        <taxon>Insecta</taxon>
        <taxon>Pterygota</taxon>
        <taxon>Neoptera</taxon>
        <taxon>Endopterygota</taxon>
        <taxon>Diptera</taxon>
        <taxon>Nematocera</taxon>
        <taxon>Culicoidea</taxon>
        <taxon>Culicidae</taxon>
        <taxon>Anophelinae</taxon>
        <taxon>Anopheles</taxon>
    </lineage>
</organism>
<sequence>MNIVECTSEIGGSTAEIEESQSRVDSTANIVGPLRRTCFTADDLTVIEAQRNFERIIPEREKIFKSLNDTAIKKQISFFTSLEKDTVQAMEKSRLKELVGLALTNTVGGYLYGYYVPIMKHSYYGGFVSYSSAIEVIRLLRKYQNVIGVHGEGSITSQSWELLELDQKPFFERIAPITNAELHNASHNCHDGSGLHLIPSLEIDVETNELLLISFSRHHHNGYVANPRSKNASQAVLRHYIDTVKCLEGKRESLDTFNQAICAWLAKNMGHILSNQTTLLYPAFEGMLRIVKTVENGRNLLKKSAAVENLDPDETDDDDFSILADGPDEEERRLTSMSIGQKISIWVGCSLTVLLVVYILFKLRHNRKIISNNRLTHRRGKSVSVRSRRASRRRMPRSVSEEEEVTLFDRQEVDTNADDAPRQSRSKRKSSLARLLHKMHPKTWRSRSKGYQPTAVEGSDGEVELQTASGRVSQGVDDDPQPGPSGINSRTQPSRSCSCISCIERESSSAVASKGRGRDFNST</sequence>
<name>A0AAG5CWG5_ANOAO</name>
<feature type="transmembrane region" description="Helical" evidence="2">
    <location>
        <begin position="343"/>
        <end position="361"/>
    </location>
</feature>